<dbReference type="EC" id="6.2.-.-" evidence="8"/>
<feature type="domain" description="Acylphosphatase-like" evidence="11">
    <location>
        <begin position="48"/>
        <end position="139"/>
    </location>
</feature>
<dbReference type="InterPro" id="IPR041440">
    <property type="entry name" value="HypF_C"/>
</dbReference>
<keyword evidence="3" id="KW-0436">Ligase</keyword>
<evidence type="ECO:0000259" key="12">
    <source>
        <dbReference type="PROSITE" id="PS51163"/>
    </source>
</evidence>
<keyword evidence="9" id="KW-0378">Hydrolase</keyword>
<evidence type="ECO:0000256" key="9">
    <source>
        <dbReference type="PROSITE-ProRule" id="PRU00520"/>
    </source>
</evidence>
<dbReference type="InterPro" id="IPR006070">
    <property type="entry name" value="Sua5-like_dom"/>
</dbReference>
<dbReference type="GO" id="GO:0003998">
    <property type="term" value="F:acylphosphatase activity"/>
    <property type="evidence" value="ECO:0007669"/>
    <property type="project" value="UniProtKB-EC"/>
</dbReference>
<dbReference type="InterPro" id="IPR036046">
    <property type="entry name" value="Acylphosphatase-like_dom_sf"/>
</dbReference>
<dbReference type="PROSITE" id="PS51160">
    <property type="entry name" value="ACYLPHOSPHATASE_3"/>
    <property type="match status" value="1"/>
</dbReference>
<proteinExistence type="inferred from homology"/>
<comment type="similarity">
    <text evidence="2 8">Belongs to the carbamoyltransferase HypF family.</text>
</comment>
<dbReference type="InterPro" id="IPR011125">
    <property type="entry name" value="Znf_HypF"/>
</dbReference>
<evidence type="ECO:0000256" key="7">
    <source>
        <dbReference type="ARBA" id="ARBA00048220"/>
    </source>
</evidence>
<dbReference type="GO" id="GO:0003725">
    <property type="term" value="F:double-stranded RNA binding"/>
    <property type="evidence" value="ECO:0007669"/>
    <property type="project" value="InterPro"/>
</dbReference>
<dbReference type="InterPro" id="IPR004421">
    <property type="entry name" value="Carbamoyltransferase_HypF"/>
</dbReference>
<dbReference type="GO" id="GO:0008270">
    <property type="term" value="F:zinc ion binding"/>
    <property type="evidence" value="ECO:0007669"/>
    <property type="project" value="UniProtKB-KW"/>
</dbReference>
<dbReference type="InterPro" id="IPR017968">
    <property type="entry name" value="Acylphosphatase_CS"/>
</dbReference>
<reference evidence="13" key="1">
    <citation type="submission" date="2020-03" db="EMBL/GenBank/DDBJ databases">
        <authorList>
            <person name="Guo F."/>
        </authorList>
    </citation>
    <scope>NUCLEOTIDE SEQUENCE</scope>
    <source>
        <strain evidence="13">JCM 30134</strain>
    </source>
</reference>
<evidence type="ECO:0000256" key="10">
    <source>
        <dbReference type="SAM" id="MobiDB-lite"/>
    </source>
</evidence>
<keyword evidence="5" id="KW-0863">Zinc-finger</keyword>
<evidence type="ECO:0000256" key="2">
    <source>
        <dbReference type="ARBA" id="ARBA00008097"/>
    </source>
</evidence>
<dbReference type="GO" id="GO:0016743">
    <property type="term" value="F:carboxyl- or carbamoyltransferase activity"/>
    <property type="evidence" value="ECO:0007669"/>
    <property type="project" value="UniProtKB-UniRule"/>
</dbReference>
<dbReference type="SUPFAM" id="SSF55821">
    <property type="entry name" value="YrdC/RibB"/>
    <property type="match status" value="1"/>
</dbReference>
<dbReference type="PROSITE" id="PS51163">
    <property type="entry name" value="YRDC"/>
    <property type="match status" value="1"/>
</dbReference>
<evidence type="ECO:0000256" key="6">
    <source>
        <dbReference type="ARBA" id="ARBA00022833"/>
    </source>
</evidence>
<dbReference type="PROSITE" id="PS00150">
    <property type="entry name" value="ACYLPHOSPHATASE_1"/>
    <property type="match status" value="1"/>
</dbReference>
<dbReference type="InterPro" id="IPR055128">
    <property type="entry name" value="HypF_C_2"/>
</dbReference>
<gene>
    <name evidence="13" type="primary">hypF</name>
    <name evidence="13" type="ORF">G8770_17280</name>
</gene>
<dbReference type="EMBL" id="JAAONZ010000015">
    <property type="protein sequence ID" value="NHO67304.1"/>
    <property type="molecule type" value="Genomic_DNA"/>
</dbReference>
<evidence type="ECO:0000256" key="3">
    <source>
        <dbReference type="ARBA" id="ARBA00022598"/>
    </source>
</evidence>
<dbReference type="RefSeq" id="WP_167189754.1">
    <property type="nucleotide sequence ID" value="NZ_JAAONZ010000015.1"/>
</dbReference>
<dbReference type="Gene3D" id="3.30.420.360">
    <property type="match status" value="1"/>
</dbReference>
<name>A0A9E5MN61_9GAMM</name>
<dbReference type="Pfam" id="PF17788">
    <property type="entry name" value="HypF_C"/>
    <property type="match status" value="1"/>
</dbReference>
<keyword evidence="4" id="KW-0479">Metal-binding</keyword>
<dbReference type="PANTHER" id="PTHR42959">
    <property type="entry name" value="CARBAMOYLTRANSFERASE"/>
    <property type="match status" value="1"/>
</dbReference>
<dbReference type="PIRSF" id="PIRSF006256">
    <property type="entry name" value="CMPcnvr_hdrg_mat"/>
    <property type="match status" value="1"/>
</dbReference>
<dbReference type="Gene3D" id="3.90.870.50">
    <property type="match status" value="1"/>
</dbReference>
<dbReference type="GO" id="GO:0016874">
    <property type="term" value="F:ligase activity"/>
    <property type="evidence" value="ECO:0007669"/>
    <property type="project" value="UniProtKB-UniRule"/>
</dbReference>
<comment type="function">
    <text evidence="8">Involved in the maturation of [NiFe] hydrogenases. Along with HypE, it catalyzes the synthesis of the CN ligands of the active site iron of [NiFe]-hydrogenases. HypF functions as a carbamoyl transferase using carbamoylphosphate as a substrate and transferring the carboxamido moiety in an ATP-dependent reaction to the thiolate of the C-terminal cysteine of HypE yielding a protein-S-carboxamide.</text>
</comment>
<comment type="caution">
    <text evidence="13">The sequence shown here is derived from an EMBL/GenBank/DDBJ whole genome shotgun (WGS) entry which is preliminary data.</text>
</comment>
<dbReference type="Gene3D" id="3.30.110.120">
    <property type="match status" value="1"/>
</dbReference>
<dbReference type="InterPro" id="IPR017945">
    <property type="entry name" value="DHBP_synth_RibB-like_a/b_dom"/>
</dbReference>
<feature type="active site" evidence="9">
    <location>
        <position position="63"/>
    </location>
</feature>
<accession>A0A9E5MN61</accession>
<feature type="active site" evidence="9">
    <location>
        <position position="81"/>
    </location>
</feature>
<feature type="compositionally biased region" description="Polar residues" evidence="10">
    <location>
        <begin position="12"/>
        <end position="27"/>
    </location>
</feature>
<comment type="pathway">
    <text evidence="1 8">Protein modification; [NiFe] hydrogenase maturation.</text>
</comment>
<dbReference type="Pfam" id="PF22521">
    <property type="entry name" value="HypF_C_2"/>
    <property type="match status" value="1"/>
</dbReference>
<evidence type="ECO:0000256" key="4">
    <source>
        <dbReference type="ARBA" id="ARBA00022723"/>
    </source>
</evidence>
<feature type="domain" description="YrdC-like" evidence="12">
    <location>
        <begin position="252"/>
        <end position="439"/>
    </location>
</feature>
<dbReference type="Pfam" id="PF01300">
    <property type="entry name" value="Sua5_yciO_yrdC"/>
    <property type="match status" value="1"/>
</dbReference>
<comment type="catalytic activity">
    <reaction evidence="7 8">
        <text>C-terminal L-cysteinyl-[HypE protein] + carbamoyl phosphate + ATP + H2O = C-terminal S-carboxamide-L-cysteinyl-[HypE protein] + AMP + phosphate + diphosphate + H(+)</text>
        <dbReference type="Rhea" id="RHEA:55636"/>
        <dbReference type="Rhea" id="RHEA-COMP:14247"/>
        <dbReference type="Rhea" id="RHEA-COMP:14392"/>
        <dbReference type="ChEBI" id="CHEBI:15377"/>
        <dbReference type="ChEBI" id="CHEBI:15378"/>
        <dbReference type="ChEBI" id="CHEBI:30616"/>
        <dbReference type="ChEBI" id="CHEBI:33019"/>
        <dbReference type="ChEBI" id="CHEBI:43474"/>
        <dbReference type="ChEBI" id="CHEBI:58228"/>
        <dbReference type="ChEBI" id="CHEBI:76913"/>
        <dbReference type="ChEBI" id="CHEBI:139126"/>
        <dbReference type="ChEBI" id="CHEBI:456215"/>
    </reaction>
</comment>
<dbReference type="Proteomes" id="UP000787472">
    <property type="component" value="Unassembled WGS sequence"/>
</dbReference>
<comment type="catalytic activity">
    <reaction evidence="9">
        <text>an acyl phosphate + H2O = a carboxylate + phosphate + H(+)</text>
        <dbReference type="Rhea" id="RHEA:14965"/>
        <dbReference type="ChEBI" id="CHEBI:15377"/>
        <dbReference type="ChEBI" id="CHEBI:15378"/>
        <dbReference type="ChEBI" id="CHEBI:29067"/>
        <dbReference type="ChEBI" id="CHEBI:43474"/>
        <dbReference type="ChEBI" id="CHEBI:59918"/>
        <dbReference type="EC" id="3.6.1.7"/>
    </reaction>
</comment>
<sequence>MRQNRTEPVVNATGTTPAAHQQPTGKTSTRKSESQTTMPVKQATAQLRQRLDIKGTVQGVGFRPFVQRLAVEVGVSGWVANSSGGAVIEVQGGEALLKRFHQGLRALPLANARIETIETQALSVVADIEGDAGHFVIMPTTIDPDRASAIAIPHDLAPCDECLREFHDPHNRRYQYPFISCTACGPRWSVLRSLPYDRGHTSFSEFSLCEHCRAEYQSPHDRRCHYQAISCPQCGPGLSLLDHAGVTRAQGDGVLALVTEQLRQGNIVALKSVGGFQLLVDALNPEAVQRLRQRKHRPAKPLAVMFASLQQLHDYGDVEGDAYQPERQALSSAVRPIVLVNSKARLPDEIAGAAGNIGAMLPPSPLHELLFTVWSTPLVATSGNRSGERLCIDNREAQEKLGGIADCFVLHDLIITQPLDDSVVRVINGKPVTIRAGRGLAPYVLPVNVGSVKQKPRADKALLAVGGHQKNSLALSLPDSLLASAHIGDLDALSSLQRFERIAARGKVFCGSDYSAVITDLHPDYGSSQWAAEAGYRIQRVQHHVAHFFSVMAEHNHRGPALGICWDGSGLGDDGNLWGGECFLWDGQRKVQRVAHLHPFPLPGGESAIREPRRQALGLLTEAGMDCPAHLRAAFSDSELRNLHILLKNRVNSPLCSSAGRLIDAVAALLQVAMFNRFEADAAMQLEALAWRADDTSGCLPFALKHSDRGLVIDWRPMVKALLERVAGGNECRNSTLNSCTEQMTETLAATVHNTLAAMITATVHEFPALPVFLSGGVFQNRYLTETAIQSLEKSGREVFTHAQVPPNDGGLAVGQLYSALQSVDLHYS</sequence>
<evidence type="ECO:0000313" key="14">
    <source>
        <dbReference type="Proteomes" id="UP000787472"/>
    </source>
</evidence>
<dbReference type="SUPFAM" id="SSF54975">
    <property type="entry name" value="Acylphosphatase/BLUF domain-like"/>
    <property type="match status" value="1"/>
</dbReference>
<dbReference type="AlphaFoldDB" id="A0A9E5MN61"/>
<keyword evidence="14" id="KW-1185">Reference proteome</keyword>
<dbReference type="NCBIfam" id="TIGR00143">
    <property type="entry name" value="hypF"/>
    <property type="match status" value="1"/>
</dbReference>
<dbReference type="InterPro" id="IPR001792">
    <property type="entry name" value="Acylphosphatase-like_dom"/>
</dbReference>
<dbReference type="Gene3D" id="3.30.420.40">
    <property type="match status" value="1"/>
</dbReference>
<protein>
    <recommendedName>
        <fullName evidence="8">Carbamoyltransferase HypF</fullName>
        <ecNumber evidence="8">6.2.-.-</ecNumber>
    </recommendedName>
</protein>
<feature type="region of interest" description="Disordered" evidence="10">
    <location>
        <begin position="1"/>
        <end position="39"/>
    </location>
</feature>
<evidence type="ECO:0000256" key="8">
    <source>
        <dbReference type="PIRNR" id="PIRNR006256"/>
    </source>
</evidence>
<dbReference type="InterPro" id="IPR051060">
    <property type="entry name" value="Carbamoyltrans_HypF-like"/>
</dbReference>
<dbReference type="Pfam" id="PF00708">
    <property type="entry name" value="Acylphosphatase"/>
    <property type="match status" value="1"/>
</dbReference>
<dbReference type="GO" id="GO:0051604">
    <property type="term" value="P:protein maturation"/>
    <property type="evidence" value="ECO:0007669"/>
    <property type="project" value="TreeGrafter"/>
</dbReference>
<dbReference type="PANTHER" id="PTHR42959:SF1">
    <property type="entry name" value="CARBAMOYLTRANSFERASE HYPF"/>
    <property type="match status" value="1"/>
</dbReference>
<evidence type="ECO:0000256" key="5">
    <source>
        <dbReference type="ARBA" id="ARBA00022771"/>
    </source>
</evidence>
<dbReference type="Pfam" id="PF07503">
    <property type="entry name" value="zf-HYPF"/>
    <property type="match status" value="2"/>
</dbReference>
<evidence type="ECO:0000313" key="13">
    <source>
        <dbReference type="EMBL" id="NHO67304.1"/>
    </source>
</evidence>
<keyword evidence="6" id="KW-0862">Zinc</keyword>
<evidence type="ECO:0000259" key="11">
    <source>
        <dbReference type="PROSITE" id="PS51160"/>
    </source>
</evidence>
<organism evidence="13 14">
    <name type="scientific">Pseudomaricurvus hydrocarbonicus</name>
    <dbReference type="NCBI Taxonomy" id="1470433"/>
    <lineage>
        <taxon>Bacteria</taxon>
        <taxon>Pseudomonadati</taxon>
        <taxon>Pseudomonadota</taxon>
        <taxon>Gammaproteobacteria</taxon>
        <taxon>Cellvibrionales</taxon>
        <taxon>Cellvibrionaceae</taxon>
        <taxon>Pseudomaricurvus</taxon>
    </lineage>
</organism>
<dbReference type="PROSITE" id="PS00151">
    <property type="entry name" value="ACYLPHOSPHATASE_2"/>
    <property type="match status" value="1"/>
</dbReference>
<evidence type="ECO:0000256" key="1">
    <source>
        <dbReference type="ARBA" id="ARBA00004711"/>
    </source>
</evidence>